<dbReference type="AlphaFoldDB" id="A0A2S8G092"/>
<dbReference type="PANTHER" id="PTHR30572:SF4">
    <property type="entry name" value="ABC TRANSPORTER PERMEASE YTRF"/>
    <property type="match status" value="1"/>
</dbReference>
<evidence type="ECO:0008006" key="12">
    <source>
        <dbReference type="Google" id="ProtNLM"/>
    </source>
</evidence>
<feature type="transmembrane region" description="Helical" evidence="7">
    <location>
        <begin position="301"/>
        <end position="327"/>
    </location>
</feature>
<comment type="similarity">
    <text evidence="6">Belongs to the ABC-4 integral membrane protein family.</text>
</comment>
<evidence type="ECO:0000313" key="11">
    <source>
        <dbReference type="Proteomes" id="UP000238322"/>
    </source>
</evidence>
<protein>
    <recommendedName>
        <fullName evidence="12">ABC transporter permease</fullName>
    </recommendedName>
</protein>
<evidence type="ECO:0000313" key="10">
    <source>
        <dbReference type="EMBL" id="PQO37859.1"/>
    </source>
</evidence>
<keyword evidence="2" id="KW-1003">Cell membrane</keyword>
<comment type="caution">
    <text evidence="10">The sequence shown here is derived from an EMBL/GenBank/DDBJ whole genome shotgun (WGS) entry which is preliminary data.</text>
</comment>
<accession>A0A2S8G092</accession>
<evidence type="ECO:0000256" key="6">
    <source>
        <dbReference type="ARBA" id="ARBA00038076"/>
    </source>
</evidence>
<evidence type="ECO:0000256" key="4">
    <source>
        <dbReference type="ARBA" id="ARBA00022989"/>
    </source>
</evidence>
<feature type="transmembrane region" description="Helical" evidence="7">
    <location>
        <begin position="253"/>
        <end position="280"/>
    </location>
</feature>
<dbReference type="EMBL" id="PUHY01000005">
    <property type="protein sequence ID" value="PQO37859.1"/>
    <property type="molecule type" value="Genomic_DNA"/>
</dbReference>
<dbReference type="Proteomes" id="UP000238322">
    <property type="component" value="Unassembled WGS sequence"/>
</dbReference>
<feature type="transmembrane region" description="Helical" evidence="7">
    <location>
        <begin position="714"/>
        <end position="737"/>
    </location>
</feature>
<evidence type="ECO:0000259" key="9">
    <source>
        <dbReference type="Pfam" id="PF12704"/>
    </source>
</evidence>
<evidence type="ECO:0000256" key="1">
    <source>
        <dbReference type="ARBA" id="ARBA00004651"/>
    </source>
</evidence>
<feature type="domain" description="MacB-like periplasmic core" evidence="9">
    <location>
        <begin position="485"/>
        <end position="684"/>
    </location>
</feature>
<feature type="transmembrane region" description="Helical" evidence="7">
    <location>
        <begin position="397"/>
        <end position="415"/>
    </location>
</feature>
<keyword evidence="5 7" id="KW-0472">Membrane</keyword>
<dbReference type="InterPro" id="IPR025857">
    <property type="entry name" value="MacB_PCD"/>
</dbReference>
<feature type="transmembrane region" description="Helical" evidence="7">
    <location>
        <begin position="427"/>
        <end position="457"/>
    </location>
</feature>
<feature type="transmembrane region" description="Helical" evidence="7">
    <location>
        <begin position="757"/>
        <end position="787"/>
    </location>
</feature>
<keyword evidence="3 7" id="KW-0812">Transmembrane</keyword>
<evidence type="ECO:0000256" key="2">
    <source>
        <dbReference type="ARBA" id="ARBA00022475"/>
    </source>
</evidence>
<dbReference type="GO" id="GO:0022857">
    <property type="term" value="F:transmembrane transporter activity"/>
    <property type="evidence" value="ECO:0007669"/>
    <property type="project" value="TreeGrafter"/>
</dbReference>
<feature type="transmembrane region" description="Helical" evidence="7">
    <location>
        <begin position="353"/>
        <end position="376"/>
    </location>
</feature>
<gene>
    <name evidence="10" type="ORF">C5Y83_07915</name>
</gene>
<sequence length="842" mass="90495">MGRVSMYKFRLAFAWLRDRKLRSLLTVLGLAIAAIATFAVLQAETATRVSVRNLSGAAGQRHVAQLRRIDGEFFSSKIAEQIGANSSVIESVPICSDFGAYKAYSKEVRGLFIGADFHSYSGLANLKIVEGRRYNTDNEAILDQSAAKYLGINLGDVIFVRTSHLLLWRRRKIVGFFSVPPTNSTGEPPTLVTTLPSAELLVRRTDAISSVLLESKQSLDELQQSGKTPEVPEGFSLTQIRARMMLDEPTERLIFLSVRIASFLAISTAIFVGVNTFTMAIAERNSELATIRLIGGTRPQLVSLIAIESILMGLFAGVLGCLIGPYAGHALAHGILNLLGSEPGTSPDASLPVWLPILFGPVLSLTSAGFPMLSLWQTSPLHAGSGNDQFVVGNRRILLVLPGFILLALAIILSWSQPSFMSKTQVVISSLALTAIGGTALTPLWVVALSSVAARLFKPVANVESMVASRQLRLNQMRSILTAAVLMLVCATTFAIGNTTIAITRDIENWAQATFSGDFLLRASKPTLNIGASDAVDSKTGRELEALGGIERLDRVHFGRALINDRDVILMTRDFDAMKEFPLLVEEGQPDSVNKGLRDGQVVLSTVLANEMGIKVGQTVSIGMEGNNIEATVAGLISDFTAGGNVMLMNRSIVKSTFGLNDVHVFIISAKSGKVEEVRNEIEKIAAEHSLIFQDLTEFRESVDALTSSVTSGLWALLFCAVLVASFGVVNTVAMNAMQQTREFGLLKITGMLPKSVFLTVSFQAIGIGVAGILPGVVLGVVLALMISAQFQALFSRSINLLIDPVFVLVGFAAGLLAITIASLLPAIRAIRLPVLEALREE</sequence>
<dbReference type="InterPro" id="IPR003838">
    <property type="entry name" value="ABC3_permease_C"/>
</dbReference>
<feature type="domain" description="MacB-like periplasmic core" evidence="9">
    <location>
        <begin position="23"/>
        <end position="223"/>
    </location>
</feature>
<dbReference type="PANTHER" id="PTHR30572">
    <property type="entry name" value="MEMBRANE COMPONENT OF TRANSPORTER-RELATED"/>
    <property type="match status" value="1"/>
</dbReference>
<dbReference type="GO" id="GO:0005886">
    <property type="term" value="C:plasma membrane"/>
    <property type="evidence" value="ECO:0007669"/>
    <property type="project" value="UniProtKB-SubCell"/>
</dbReference>
<evidence type="ECO:0000256" key="5">
    <source>
        <dbReference type="ARBA" id="ARBA00023136"/>
    </source>
</evidence>
<feature type="domain" description="ABC3 transporter permease C-terminal" evidence="8">
    <location>
        <begin position="716"/>
        <end position="834"/>
    </location>
</feature>
<dbReference type="Pfam" id="PF12704">
    <property type="entry name" value="MacB_PCD"/>
    <property type="match status" value="2"/>
</dbReference>
<feature type="transmembrane region" description="Helical" evidence="7">
    <location>
        <begin position="478"/>
        <end position="497"/>
    </location>
</feature>
<feature type="domain" description="ABC3 transporter permease C-terminal" evidence="8">
    <location>
        <begin position="260"/>
        <end position="374"/>
    </location>
</feature>
<reference evidence="10 11" key="1">
    <citation type="submission" date="2018-02" db="EMBL/GenBank/DDBJ databases">
        <title>Comparative genomes isolates from brazilian mangrove.</title>
        <authorList>
            <person name="Araujo J.E."/>
            <person name="Taketani R.G."/>
            <person name="Silva M.C.P."/>
            <person name="Loureco M.V."/>
            <person name="Andreote F.D."/>
        </authorList>
    </citation>
    <scope>NUCLEOTIDE SEQUENCE [LARGE SCALE GENOMIC DNA]</scope>
    <source>
        <strain evidence="10 11">Hex-1 MGV</strain>
    </source>
</reference>
<evidence type="ECO:0000256" key="3">
    <source>
        <dbReference type="ARBA" id="ARBA00022692"/>
    </source>
</evidence>
<evidence type="ECO:0000256" key="7">
    <source>
        <dbReference type="SAM" id="Phobius"/>
    </source>
</evidence>
<organism evidence="10 11">
    <name type="scientific">Blastopirellula marina</name>
    <dbReference type="NCBI Taxonomy" id="124"/>
    <lineage>
        <taxon>Bacteria</taxon>
        <taxon>Pseudomonadati</taxon>
        <taxon>Planctomycetota</taxon>
        <taxon>Planctomycetia</taxon>
        <taxon>Pirellulales</taxon>
        <taxon>Pirellulaceae</taxon>
        <taxon>Blastopirellula</taxon>
    </lineage>
</organism>
<dbReference type="Pfam" id="PF02687">
    <property type="entry name" value="FtsX"/>
    <property type="match status" value="2"/>
</dbReference>
<evidence type="ECO:0000259" key="8">
    <source>
        <dbReference type="Pfam" id="PF02687"/>
    </source>
</evidence>
<feature type="transmembrane region" description="Helical" evidence="7">
    <location>
        <begin position="807"/>
        <end position="828"/>
    </location>
</feature>
<comment type="subcellular location">
    <subcellularLocation>
        <location evidence="1">Cell membrane</location>
        <topology evidence="1">Multi-pass membrane protein</topology>
    </subcellularLocation>
</comment>
<dbReference type="InterPro" id="IPR050250">
    <property type="entry name" value="Macrolide_Exporter_MacB"/>
</dbReference>
<proteinExistence type="inferred from homology"/>
<name>A0A2S8G092_9BACT</name>
<keyword evidence="4 7" id="KW-1133">Transmembrane helix</keyword>